<organism evidence="1 2">
    <name type="scientific">Dendryphion nanum</name>
    <dbReference type="NCBI Taxonomy" id="256645"/>
    <lineage>
        <taxon>Eukaryota</taxon>
        <taxon>Fungi</taxon>
        <taxon>Dikarya</taxon>
        <taxon>Ascomycota</taxon>
        <taxon>Pezizomycotina</taxon>
        <taxon>Dothideomycetes</taxon>
        <taxon>Pleosporomycetidae</taxon>
        <taxon>Pleosporales</taxon>
        <taxon>Torulaceae</taxon>
        <taxon>Dendryphion</taxon>
    </lineage>
</organism>
<accession>A0A9P9IEN4</accession>
<protein>
    <submittedName>
        <fullName evidence="1">Uncharacterized protein</fullName>
    </submittedName>
</protein>
<proteinExistence type="predicted"/>
<evidence type="ECO:0000313" key="1">
    <source>
        <dbReference type="EMBL" id="KAH7118998.1"/>
    </source>
</evidence>
<sequence length="233" mass="27375">MPRPRKSSPALTSAPTSHAQYVEGVEYHGFHTGDEASLFMHFPLENKAIRLVLHFWDNRYTEEIYEALKKTRDWSIVCNFGHNLQTWIIHFLQKRDVDKGGISIEERERVLDAAKQTEDDLQIALNGTDLPRHLAEDYNNQAVVDVENWIEAEIEKKTTRQEIMQRLLKPGDDYLKKIVASYRKPNAYEEYRKFPDSWDVWRFEQFVRNGKKTDGLGTDFITSEADEFVKMDF</sequence>
<keyword evidence="2" id="KW-1185">Reference proteome</keyword>
<comment type="caution">
    <text evidence="1">The sequence shown here is derived from an EMBL/GenBank/DDBJ whole genome shotgun (WGS) entry which is preliminary data.</text>
</comment>
<dbReference type="AlphaFoldDB" id="A0A9P9IEN4"/>
<dbReference type="EMBL" id="JAGMWT010000012">
    <property type="protein sequence ID" value="KAH7118998.1"/>
    <property type="molecule type" value="Genomic_DNA"/>
</dbReference>
<name>A0A9P9IEN4_9PLEO</name>
<dbReference type="Proteomes" id="UP000700596">
    <property type="component" value="Unassembled WGS sequence"/>
</dbReference>
<evidence type="ECO:0000313" key="2">
    <source>
        <dbReference type="Proteomes" id="UP000700596"/>
    </source>
</evidence>
<gene>
    <name evidence="1" type="ORF">B0J11DRAFT_582777</name>
</gene>
<reference evidence="1" key="1">
    <citation type="journal article" date="2021" name="Nat. Commun.">
        <title>Genetic determinants of endophytism in the Arabidopsis root mycobiome.</title>
        <authorList>
            <person name="Mesny F."/>
            <person name="Miyauchi S."/>
            <person name="Thiergart T."/>
            <person name="Pickel B."/>
            <person name="Atanasova L."/>
            <person name="Karlsson M."/>
            <person name="Huettel B."/>
            <person name="Barry K.W."/>
            <person name="Haridas S."/>
            <person name="Chen C."/>
            <person name="Bauer D."/>
            <person name="Andreopoulos W."/>
            <person name="Pangilinan J."/>
            <person name="LaButti K."/>
            <person name="Riley R."/>
            <person name="Lipzen A."/>
            <person name="Clum A."/>
            <person name="Drula E."/>
            <person name="Henrissat B."/>
            <person name="Kohler A."/>
            <person name="Grigoriev I.V."/>
            <person name="Martin F.M."/>
            <person name="Hacquard S."/>
        </authorList>
    </citation>
    <scope>NUCLEOTIDE SEQUENCE</scope>
    <source>
        <strain evidence="1">MPI-CAGE-CH-0243</strain>
    </source>
</reference>